<keyword evidence="1" id="KW-0503">Monooxygenase</keyword>
<organism evidence="1 2">
    <name type="scientific">Streptomyces smyrnaeus</name>
    <dbReference type="NCBI Taxonomy" id="1387713"/>
    <lineage>
        <taxon>Bacteria</taxon>
        <taxon>Bacillati</taxon>
        <taxon>Actinomycetota</taxon>
        <taxon>Actinomycetes</taxon>
        <taxon>Kitasatosporales</taxon>
        <taxon>Streptomycetaceae</taxon>
        <taxon>Streptomyces</taxon>
    </lineage>
</organism>
<keyword evidence="1" id="KW-0560">Oxidoreductase</keyword>
<sequence length="227" mass="24310">MIRRSETAPEIDRGDAGTIVITIRHAGDAAGQAAGARAAAAARQERPWPTGLLSWSLFVSTDGSAVMAYEQWSDDASLDAALSSAHPGASGIPGTEPSTPVRYRLRRSTVLASGKVAEVGCVVTPVFDVDGPERQQHFIDEVFAMTESEPVKSGAISAHFHVSTDGTWVFNYAEWQDEQSHIDAVTSADPRNVRGRLTGEIPGVRPCGYRRWKLHTSLLAAGNADGR</sequence>
<keyword evidence="2" id="KW-1185">Reference proteome</keyword>
<dbReference type="GeneID" id="96260301"/>
<accession>A0ABS3XY13</accession>
<dbReference type="InterPro" id="IPR011008">
    <property type="entry name" value="Dimeric_a/b-barrel"/>
</dbReference>
<proteinExistence type="predicted"/>
<dbReference type="GO" id="GO:0004497">
    <property type="term" value="F:monooxygenase activity"/>
    <property type="evidence" value="ECO:0007669"/>
    <property type="project" value="UniProtKB-KW"/>
</dbReference>
<name>A0ABS3XY13_9ACTN</name>
<reference evidence="1 2" key="1">
    <citation type="submission" date="2021-02" db="EMBL/GenBank/DDBJ databases">
        <title>Streptomyces spirodelae sp. nov., isolated from duckweed.</title>
        <authorList>
            <person name="Saimee Y."/>
            <person name="Duangmal K."/>
        </authorList>
    </citation>
    <scope>NUCLEOTIDE SEQUENCE [LARGE SCALE GENOMIC DNA]</scope>
    <source>
        <strain evidence="1 2">DSM 42105</strain>
    </source>
</reference>
<protein>
    <submittedName>
        <fullName evidence="1">Antibiotic biosynthesis monooxygenase</fullName>
    </submittedName>
</protein>
<gene>
    <name evidence="1" type="ORF">JW613_16960</name>
</gene>
<evidence type="ECO:0000313" key="2">
    <source>
        <dbReference type="Proteomes" id="UP000721954"/>
    </source>
</evidence>
<evidence type="ECO:0000313" key="1">
    <source>
        <dbReference type="EMBL" id="MBO8199971.1"/>
    </source>
</evidence>
<dbReference type="Proteomes" id="UP000721954">
    <property type="component" value="Unassembled WGS sequence"/>
</dbReference>
<comment type="caution">
    <text evidence="1">The sequence shown here is derived from an EMBL/GenBank/DDBJ whole genome shotgun (WGS) entry which is preliminary data.</text>
</comment>
<dbReference type="Gene3D" id="3.30.70.100">
    <property type="match status" value="2"/>
</dbReference>
<dbReference type="SUPFAM" id="SSF54909">
    <property type="entry name" value="Dimeric alpha+beta barrel"/>
    <property type="match status" value="2"/>
</dbReference>
<dbReference type="EMBL" id="JAFFZM010000009">
    <property type="protein sequence ID" value="MBO8199971.1"/>
    <property type="molecule type" value="Genomic_DNA"/>
</dbReference>
<dbReference type="RefSeq" id="WP_209211644.1">
    <property type="nucleotide sequence ID" value="NZ_JAFFZM010000009.1"/>
</dbReference>